<comment type="caution">
    <text evidence="6">The sequence shown here is derived from an EMBL/GenBank/DDBJ whole genome shotgun (WGS) entry which is preliminary data.</text>
</comment>
<sequence>MTTEAAHRVVPPSRRREKAILSCNFCRRKKLKCDRQQPCKTCTDRGLSVSCVYTANPSDKSYNVHDRVDQLEKLVSSIMKARDLDPAPQDQAAAAVPKDPSYHSNTCDSDLPEHVRLDEDTTIYSHSGHWSSILDSIAEIREELDQIPVVGQPRDFARGELPGPDLLFTLRKSLTRNEILAAIPARAEADELLHAYFASMDMAFAILHLPSFRRQYEKFWAHPTEAPLMWIGTLFCIFALATRFQSIASTRINIEGVSDPADVSFQSARADLYREKAVHCMILGNYTKCPPFTLETFMLYFMCEYFRSPDSQFAIRILLSMVVQIAYRMGYHREPSRFRNITPFKAEMRRRIWASIIQLDLVSCSQLGLPKMVHESTHDVMQPRNLLDEDFDEDIQQLPQSRPDTDLTPMVFTRIRHRFLRIVSRIMEVSSSSTLPNYEDILRLDGELKEAYDSIPPELTPPLAKFLGLDNSFINIRRLYMGVGYMKALIQLHRPFHLLGRTDARYAQSRIKCVDAAFEILEFQNVLDNQTGPGGRLGNPEFQLRSSLLRSSSLLSDNFLFATVILCVDLDREVSTPMPVAKTQSERVRFGDEQPTRNEMVEALIKSYHIWAKASDTSQEAKTAADITKLVLRKAHVQVGSDLSTFPTDLPLPQFDLADFSTASVQYNLGSTASNAAFDFGDPLGAQSSNMEAFIDFQNIDWPDMDLETSMQEDWDLSF</sequence>
<evidence type="ECO:0000313" key="6">
    <source>
        <dbReference type="EMBL" id="KAF2729194.1"/>
    </source>
</evidence>
<protein>
    <recommendedName>
        <fullName evidence="5">Zn(2)-C6 fungal-type domain-containing protein</fullName>
    </recommendedName>
</protein>
<dbReference type="SUPFAM" id="SSF57701">
    <property type="entry name" value="Zn2/Cys6 DNA-binding domain"/>
    <property type="match status" value="1"/>
</dbReference>
<name>A0A9P4UWD4_9PLEO</name>
<feature type="compositionally biased region" description="Low complexity" evidence="4">
    <location>
        <begin position="86"/>
        <end position="99"/>
    </location>
</feature>
<dbReference type="InterPro" id="IPR001138">
    <property type="entry name" value="Zn2Cys6_DnaBD"/>
</dbReference>
<dbReference type="Gene3D" id="4.10.240.10">
    <property type="entry name" value="Zn(2)-C6 fungal-type DNA-binding domain"/>
    <property type="match status" value="1"/>
</dbReference>
<dbReference type="GO" id="GO:0008270">
    <property type="term" value="F:zinc ion binding"/>
    <property type="evidence" value="ECO:0007669"/>
    <property type="project" value="InterPro"/>
</dbReference>
<gene>
    <name evidence="6" type="ORF">EJ04DRAFT_580819</name>
</gene>
<proteinExistence type="predicted"/>
<keyword evidence="3" id="KW-0539">Nucleus</keyword>
<evidence type="ECO:0000259" key="5">
    <source>
        <dbReference type="PROSITE" id="PS50048"/>
    </source>
</evidence>
<comment type="subcellular location">
    <subcellularLocation>
        <location evidence="1">Nucleus</location>
    </subcellularLocation>
</comment>
<dbReference type="CDD" id="cd12148">
    <property type="entry name" value="fungal_TF_MHR"/>
    <property type="match status" value="1"/>
</dbReference>
<organism evidence="6 7">
    <name type="scientific">Polyplosphaeria fusca</name>
    <dbReference type="NCBI Taxonomy" id="682080"/>
    <lineage>
        <taxon>Eukaryota</taxon>
        <taxon>Fungi</taxon>
        <taxon>Dikarya</taxon>
        <taxon>Ascomycota</taxon>
        <taxon>Pezizomycotina</taxon>
        <taxon>Dothideomycetes</taxon>
        <taxon>Pleosporomycetidae</taxon>
        <taxon>Pleosporales</taxon>
        <taxon>Tetraplosphaeriaceae</taxon>
        <taxon>Polyplosphaeria</taxon>
    </lineage>
</organism>
<dbReference type="Proteomes" id="UP000799444">
    <property type="component" value="Unassembled WGS sequence"/>
</dbReference>
<dbReference type="AlphaFoldDB" id="A0A9P4UWD4"/>
<dbReference type="InterPro" id="IPR007219">
    <property type="entry name" value="XnlR_reg_dom"/>
</dbReference>
<evidence type="ECO:0000256" key="1">
    <source>
        <dbReference type="ARBA" id="ARBA00004123"/>
    </source>
</evidence>
<dbReference type="GO" id="GO:0003677">
    <property type="term" value="F:DNA binding"/>
    <property type="evidence" value="ECO:0007669"/>
    <property type="project" value="InterPro"/>
</dbReference>
<keyword evidence="2" id="KW-0479">Metal-binding</keyword>
<dbReference type="Pfam" id="PF00172">
    <property type="entry name" value="Zn_clus"/>
    <property type="match status" value="1"/>
</dbReference>
<accession>A0A9P4UWD4</accession>
<dbReference type="PANTHER" id="PTHR31001:SF49">
    <property type="entry name" value="ZN(II)2CYS6 TRANSCRIPTION FACTOR (EUROFUNG)"/>
    <property type="match status" value="1"/>
</dbReference>
<dbReference type="GO" id="GO:0005634">
    <property type="term" value="C:nucleus"/>
    <property type="evidence" value="ECO:0007669"/>
    <property type="project" value="UniProtKB-SubCell"/>
</dbReference>
<dbReference type="InterPro" id="IPR050613">
    <property type="entry name" value="Sec_Metabolite_Reg"/>
</dbReference>
<dbReference type="PROSITE" id="PS50048">
    <property type="entry name" value="ZN2_CY6_FUNGAL_2"/>
    <property type="match status" value="1"/>
</dbReference>
<dbReference type="CDD" id="cd00067">
    <property type="entry name" value="GAL4"/>
    <property type="match status" value="1"/>
</dbReference>
<dbReference type="SMART" id="SM00906">
    <property type="entry name" value="Fungal_trans"/>
    <property type="match status" value="1"/>
</dbReference>
<dbReference type="GO" id="GO:0006351">
    <property type="term" value="P:DNA-templated transcription"/>
    <property type="evidence" value="ECO:0007669"/>
    <property type="project" value="InterPro"/>
</dbReference>
<keyword evidence="7" id="KW-1185">Reference proteome</keyword>
<dbReference type="OrthoDB" id="4934715at2759"/>
<evidence type="ECO:0000256" key="3">
    <source>
        <dbReference type="ARBA" id="ARBA00023242"/>
    </source>
</evidence>
<feature type="domain" description="Zn(2)-C6 fungal-type" evidence="5">
    <location>
        <begin position="22"/>
        <end position="53"/>
    </location>
</feature>
<evidence type="ECO:0000256" key="2">
    <source>
        <dbReference type="ARBA" id="ARBA00022723"/>
    </source>
</evidence>
<dbReference type="GO" id="GO:0000981">
    <property type="term" value="F:DNA-binding transcription factor activity, RNA polymerase II-specific"/>
    <property type="evidence" value="ECO:0007669"/>
    <property type="project" value="InterPro"/>
</dbReference>
<dbReference type="InterPro" id="IPR036864">
    <property type="entry name" value="Zn2-C6_fun-type_DNA-bd_sf"/>
</dbReference>
<evidence type="ECO:0000313" key="7">
    <source>
        <dbReference type="Proteomes" id="UP000799444"/>
    </source>
</evidence>
<dbReference type="PANTHER" id="PTHR31001">
    <property type="entry name" value="UNCHARACTERIZED TRANSCRIPTIONAL REGULATORY PROTEIN"/>
    <property type="match status" value="1"/>
</dbReference>
<dbReference type="PROSITE" id="PS00463">
    <property type="entry name" value="ZN2_CY6_FUNGAL_1"/>
    <property type="match status" value="1"/>
</dbReference>
<reference evidence="6" key="1">
    <citation type="journal article" date="2020" name="Stud. Mycol.">
        <title>101 Dothideomycetes genomes: a test case for predicting lifestyles and emergence of pathogens.</title>
        <authorList>
            <person name="Haridas S."/>
            <person name="Albert R."/>
            <person name="Binder M."/>
            <person name="Bloem J."/>
            <person name="Labutti K."/>
            <person name="Salamov A."/>
            <person name="Andreopoulos B."/>
            <person name="Baker S."/>
            <person name="Barry K."/>
            <person name="Bills G."/>
            <person name="Bluhm B."/>
            <person name="Cannon C."/>
            <person name="Castanera R."/>
            <person name="Culley D."/>
            <person name="Daum C."/>
            <person name="Ezra D."/>
            <person name="Gonzalez J."/>
            <person name="Henrissat B."/>
            <person name="Kuo A."/>
            <person name="Liang C."/>
            <person name="Lipzen A."/>
            <person name="Lutzoni F."/>
            <person name="Magnuson J."/>
            <person name="Mondo S."/>
            <person name="Nolan M."/>
            <person name="Ohm R."/>
            <person name="Pangilinan J."/>
            <person name="Park H.-J."/>
            <person name="Ramirez L."/>
            <person name="Alfaro M."/>
            <person name="Sun H."/>
            <person name="Tritt A."/>
            <person name="Yoshinaga Y."/>
            <person name="Zwiers L.-H."/>
            <person name="Turgeon B."/>
            <person name="Goodwin S."/>
            <person name="Spatafora J."/>
            <person name="Crous P."/>
            <person name="Grigoriev I."/>
        </authorList>
    </citation>
    <scope>NUCLEOTIDE SEQUENCE</scope>
    <source>
        <strain evidence="6">CBS 125425</strain>
    </source>
</reference>
<dbReference type="EMBL" id="ML996253">
    <property type="protein sequence ID" value="KAF2729194.1"/>
    <property type="molecule type" value="Genomic_DNA"/>
</dbReference>
<dbReference type="Pfam" id="PF04082">
    <property type="entry name" value="Fungal_trans"/>
    <property type="match status" value="1"/>
</dbReference>
<feature type="region of interest" description="Disordered" evidence="4">
    <location>
        <begin position="86"/>
        <end position="106"/>
    </location>
</feature>
<evidence type="ECO:0000256" key="4">
    <source>
        <dbReference type="SAM" id="MobiDB-lite"/>
    </source>
</evidence>
<dbReference type="SMART" id="SM00066">
    <property type="entry name" value="GAL4"/>
    <property type="match status" value="1"/>
</dbReference>